<dbReference type="InterPro" id="IPR001478">
    <property type="entry name" value="PDZ"/>
</dbReference>
<dbReference type="KEGG" id="sre:PTSG_02471"/>
<evidence type="ECO:0000259" key="3">
    <source>
        <dbReference type="PROSITE" id="PS50020"/>
    </source>
</evidence>
<dbReference type="GO" id="GO:0005737">
    <property type="term" value="C:cytoplasm"/>
    <property type="evidence" value="ECO:0007669"/>
    <property type="project" value="TreeGrafter"/>
</dbReference>
<protein>
    <submittedName>
        <fullName evidence="5">Uncharacterized protein</fullName>
    </submittedName>
</protein>
<dbReference type="SUPFAM" id="SSF51045">
    <property type="entry name" value="WW domain"/>
    <property type="match status" value="2"/>
</dbReference>
<dbReference type="Gene3D" id="2.20.70.10">
    <property type="match status" value="2"/>
</dbReference>
<dbReference type="InterPro" id="IPR001202">
    <property type="entry name" value="WW_dom"/>
</dbReference>
<dbReference type="RefSeq" id="XP_004996963.1">
    <property type="nucleotide sequence ID" value="XM_004996906.1"/>
</dbReference>
<reference evidence="5" key="1">
    <citation type="submission" date="2009-08" db="EMBL/GenBank/DDBJ databases">
        <title>Annotation of Salpingoeca rosetta.</title>
        <authorList>
            <consortium name="The Broad Institute Genome Sequencing Platform"/>
            <person name="Russ C."/>
            <person name="Cuomo C."/>
            <person name="Burger G."/>
            <person name="Gray M.W."/>
            <person name="Holland P.W.H."/>
            <person name="King N."/>
            <person name="Lang F.B.F."/>
            <person name="Roger A.J."/>
            <person name="Ruiz-Trillo I."/>
            <person name="Young S.K."/>
            <person name="Zeng Q."/>
            <person name="Gargeya S."/>
            <person name="Alvarado L."/>
            <person name="Berlin A."/>
            <person name="Chapman S.B."/>
            <person name="Chen Z."/>
            <person name="Freedman E."/>
            <person name="Gellesch M."/>
            <person name="Goldberg J."/>
            <person name="Griggs A."/>
            <person name="Gujja S."/>
            <person name="Heilman E."/>
            <person name="Heiman D."/>
            <person name="Howarth C."/>
            <person name="Mehta T."/>
            <person name="Neiman D."/>
            <person name="Pearson M."/>
            <person name="Roberts A."/>
            <person name="Saif S."/>
            <person name="Shea T."/>
            <person name="Shenoy N."/>
            <person name="Sisk P."/>
            <person name="Stolte C."/>
            <person name="Sykes S."/>
            <person name="White J."/>
            <person name="Yandava C."/>
            <person name="Haas B."/>
            <person name="Nusbaum C."/>
            <person name="Birren B."/>
        </authorList>
    </citation>
    <scope>NUCLEOTIDE SEQUENCE</scope>
    <source>
        <strain evidence="5">ATCC 50818</strain>
    </source>
</reference>
<keyword evidence="1" id="KW-0677">Repeat</keyword>
<feature type="region of interest" description="Disordered" evidence="2">
    <location>
        <begin position="202"/>
        <end position="249"/>
    </location>
</feature>
<dbReference type="SUPFAM" id="SSF50156">
    <property type="entry name" value="PDZ domain-like"/>
    <property type="match status" value="3"/>
</dbReference>
<dbReference type="PANTHER" id="PTHR10316">
    <property type="entry name" value="MEMBRANE ASSOCIATED GUANYLATE KINASE-RELATED"/>
    <property type="match status" value="1"/>
</dbReference>
<evidence type="ECO:0000313" key="6">
    <source>
        <dbReference type="Proteomes" id="UP000007799"/>
    </source>
</evidence>
<dbReference type="PROSITE" id="PS50106">
    <property type="entry name" value="PDZ"/>
    <property type="match status" value="3"/>
</dbReference>
<evidence type="ECO:0000259" key="4">
    <source>
        <dbReference type="PROSITE" id="PS50106"/>
    </source>
</evidence>
<dbReference type="CDD" id="cd00201">
    <property type="entry name" value="WW"/>
    <property type="match status" value="1"/>
</dbReference>
<keyword evidence="6" id="KW-1185">Reference proteome</keyword>
<feature type="domain" description="WW" evidence="3">
    <location>
        <begin position="174"/>
        <end position="207"/>
    </location>
</feature>
<feature type="domain" description="WW" evidence="3">
    <location>
        <begin position="132"/>
        <end position="165"/>
    </location>
</feature>
<dbReference type="AlphaFoldDB" id="F2U2A7"/>
<feature type="region of interest" description="Disordered" evidence="2">
    <location>
        <begin position="1"/>
        <end position="93"/>
    </location>
</feature>
<feature type="compositionally biased region" description="Low complexity" evidence="2">
    <location>
        <begin position="206"/>
        <end position="225"/>
    </location>
</feature>
<dbReference type="SMART" id="SM00456">
    <property type="entry name" value="WW"/>
    <property type="match status" value="2"/>
</dbReference>
<evidence type="ECO:0000256" key="1">
    <source>
        <dbReference type="ARBA" id="ARBA00022737"/>
    </source>
</evidence>
<dbReference type="EMBL" id="GL832959">
    <property type="protein sequence ID" value="EGD81759.1"/>
    <property type="molecule type" value="Genomic_DNA"/>
</dbReference>
<dbReference type="GO" id="GO:0005911">
    <property type="term" value="C:cell-cell junction"/>
    <property type="evidence" value="ECO:0007669"/>
    <property type="project" value="TreeGrafter"/>
</dbReference>
<feature type="domain" description="PDZ" evidence="4">
    <location>
        <begin position="593"/>
        <end position="674"/>
    </location>
</feature>
<feature type="compositionally biased region" description="Basic residues" evidence="2">
    <location>
        <begin position="19"/>
        <end position="30"/>
    </location>
</feature>
<evidence type="ECO:0000256" key="2">
    <source>
        <dbReference type="SAM" id="MobiDB-lite"/>
    </source>
</evidence>
<feature type="compositionally biased region" description="Basic and acidic residues" evidence="2">
    <location>
        <begin position="31"/>
        <end position="41"/>
    </location>
</feature>
<evidence type="ECO:0000313" key="5">
    <source>
        <dbReference type="EMBL" id="EGD81759.1"/>
    </source>
</evidence>
<dbReference type="Gene3D" id="2.30.42.10">
    <property type="match status" value="3"/>
</dbReference>
<dbReference type="SMART" id="SM00228">
    <property type="entry name" value="PDZ"/>
    <property type="match status" value="3"/>
</dbReference>
<dbReference type="eggNOG" id="KOG3209">
    <property type="taxonomic scope" value="Eukaryota"/>
</dbReference>
<dbReference type="STRING" id="946362.F2U2A7"/>
<name>F2U2A7_SALR5</name>
<sequence length="761" mass="86628">MPRKDSSMKRGNSLSRLWNRLRSKSTKTRRGRTEDREESTTRARSSSLGRLRKNLSRSLSSLRSLGRKRSRSLSSGVYHPDEQDLDDSQDGAVVGGLAPEQLEKGISQIAQQRSDLEQWDLEREVSRDRDLGPLPPGWEIRYTSSGEECFFNRDTQMTHMIDPRIERLASQSESDLPFGWDVVRDREHGTYYIDHLNKRTTYIDPRGSNSRSRSLGSKSPSPRKSASLRSARLPARSPSVTSRKEKHVHLTHEVKRPVEGGFGFTVAGMYPEKMLIHTVFKTSPAYGKLQPGDHLLAVNGVDTKHLTHEMLVDLLSRVPRGELVLFSIERTMDVEDGSSTHSEQQRVGTEPARLKLTIQRPPSGTYGFAITYDEATDCYRVSHLKSGSVVDNEGLVRIGDKIVKVNGRDVSNCDHTEVVELVRQFPDHVRLVLERDLEAKIEQQSYEVADLRHLISVTTRTLRDDLIVYDQHRRLALARYGHVRDSYEQAALADSRDDLMRLYPDLTKAAVHIQLLNQRSKAYLAHVTHLESIGSKLALEPYESILQQESQTLTERKAALTSIQRQRMQLVQEYQRALRHTPKCIAVASRVEIVTFQRLSGSFGFTVVGGYGSSVPPMVGKVLPNSAALHADLRVGDQILKINNEDVGSLSHQEVIDRIKASPERIVLTISRSFETRSDFGFPEPYTPFVQDFEDLLSIIEESETCKFFLEIESMLVRDLTIALNKQTRTRDWWFRHDTQHGFIMRLIMDQKRFDSLFPSS</sequence>
<gene>
    <name evidence="5" type="ORF">PTSG_02471</name>
</gene>
<dbReference type="PROSITE" id="PS50020">
    <property type="entry name" value="WW_DOMAIN_2"/>
    <property type="match status" value="2"/>
</dbReference>
<dbReference type="OrthoDB" id="66881at2759"/>
<organism evidence="5 6">
    <name type="scientific">Salpingoeca rosetta (strain ATCC 50818 / BSB-021)</name>
    <dbReference type="NCBI Taxonomy" id="946362"/>
    <lineage>
        <taxon>Eukaryota</taxon>
        <taxon>Choanoflagellata</taxon>
        <taxon>Craspedida</taxon>
        <taxon>Salpingoecidae</taxon>
        <taxon>Salpingoeca</taxon>
    </lineage>
</organism>
<dbReference type="PROSITE" id="PS01159">
    <property type="entry name" value="WW_DOMAIN_1"/>
    <property type="match status" value="1"/>
</dbReference>
<dbReference type="InterPro" id="IPR036020">
    <property type="entry name" value="WW_dom_sf"/>
</dbReference>
<dbReference type="InParanoid" id="F2U2A7"/>
<feature type="domain" description="PDZ" evidence="4">
    <location>
        <begin position="251"/>
        <end position="315"/>
    </location>
</feature>
<dbReference type="GO" id="GO:0007165">
    <property type="term" value="P:signal transduction"/>
    <property type="evidence" value="ECO:0007669"/>
    <property type="project" value="TreeGrafter"/>
</dbReference>
<dbReference type="Pfam" id="PF00595">
    <property type="entry name" value="PDZ"/>
    <property type="match status" value="3"/>
</dbReference>
<feature type="domain" description="PDZ" evidence="4">
    <location>
        <begin position="355"/>
        <end position="437"/>
    </location>
</feature>
<dbReference type="PANTHER" id="PTHR10316:SF68">
    <property type="entry name" value="AGAP003128-PA"/>
    <property type="match status" value="1"/>
</dbReference>
<accession>F2U2A7</accession>
<dbReference type="GeneID" id="16077555"/>
<dbReference type="Proteomes" id="UP000007799">
    <property type="component" value="Unassembled WGS sequence"/>
</dbReference>
<proteinExistence type="predicted"/>
<dbReference type="CDD" id="cd00136">
    <property type="entry name" value="PDZ_canonical"/>
    <property type="match status" value="3"/>
</dbReference>
<dbReference type="InterPro" id="IPR036034">
    <property type="entry name" value="PDZ_sf"/>
</dbReference>